<evidence type="ECO:0008006" key="7">
    <source>
        <dbReference type="Google" id="ProtNLM"/>
    </source>
</evidence>
<comment type="caution">
    <text evidence="5">The sequence shown here is derived from an EMBL/GenBank/DDBJ whole genome shotgun (WGS) entry which is preliminary data.</text>
</comment>
<dbReference type="GO" id="GO:0004499">
    <property type="term" value="F:N,N-dimethylaniline monooxygenase activity"/>
    <property type="evidence" value="ECO:0007669"/>
    <property type="project" value="InterPro"/>
</dbReference>
<protein>
    <recommendedName>
        <fullName evidence="7">FAD/NAD(P)-binding domain-containing protein</fullName>
    </recommendedName>
</protein>
<dbReference type="GO" id="GO:0050660">
    <property type="term" value="F:flavin adenine dinucleotide binding"/>
    <property type="evidence" value="ECO:0007669"/>
    <property type="project" value="InterPro"/>
</dbReference>
<dbReference type="Gene3D" id="3.50.50.60">
    <property type="entry name" value="FAD/NAD(P)-binding domain"/>
    <property type="match status" value="2"/>
</dbReference>
<gene>
    <name evidence="5" type="ORF">BCR39DRAFT_537734</name>
</gene>
<dbReference type="AlphaFoldDB" id="A0A1Y2AYV3"/>
<evidence type="ECO:0000313" key="6">
    <source>
        <dbReference type="Proteomes" id="UP000193986"/>
    </source>
</evidence>
<keyword evidence="2" id="KW-0285">Flavoprotein</keyword>
<dbReference type="GO" id="GO:0050661">
    <property type="term" value="F:NADP binding"/>
    <property type="evidence" value="ECO:0007669"/>
    <property type="project" value="InterPro"/>
</dbReference>
<evidence type="ECO:0000256" key="4">
    <source>
        <dbReference type="ARBA" id="ARBA00023002"/>
    </source>
</evidence>
<dbReference type="Pfam" id="PF00743">
    <property type="entry name" value="FMO-like"/>
    <property type="match status" value="1"/>
</dbReference>
<comment type="similarity">
    <text evidence="1">Belongs to the FMO family.</text>
</comment>
<evidence type="ECO:0000256" key="2">
    <source>
        <dbReference type="ARBA" id="ARBA00022630"/>
    </source>
</evidence>
<dbReference type="Proteomes" id="UP000193986">
    <property type="component" value="Unassembled WGS sequence"/>
</dbReference>
<dbReference type="InParanoid" id="A0A1Y2AYV3"/>
<dbReference type="EMBL" id="MCFC01000037">
    <property type="protein sequence ID" value="ORY27654.1"/>
    <property type="molecule type" value="Genomic_DNA"/>
</dbReference>
<accession>A0A1Y2AYV3</accession>
<evidence type="ECO:0000256" key="1">
    <source>
        <dbReference type="ARBA" id="ARBA00009183"/>
    </source>
</evidence>
<dbReference type="OrthoDB" id="66881at2759"/>
<sequence length="521" mass="58716">MACTRVAIIGGGASGLVQLKQLLDTFARRDVTRKLEVILYESRSEIGGTWLCETQPKGYQRVNTDEQVYFQPPKGQDPSPMYFGLRTNLPYDLMSFRDFSFPEGTTLFPDQPTVLAYLQVYARHFNLLPHIRFNTRVDRLYRADDRWSIESTSSSRSGSELEHFDFVSIANGHYSDVWVPPVPDLSSFPGEMLHSRFYLRPEEYAGRTVLVVGSFASGSDLSRQIGGLNIGRYTSDGRPLTPVSGSESGFTKVYVSASGAPTPQDQGGESSQPWRQFVTNVPLISHVERPSDDYPKGRIHFQPGQTNTEPIEVDTIIFATGYNFSLPFCKVTDEPWKSHKLLDRVITKEERDNGASREQGGLKGLGVHGLDETMIFLDGDRSLAFLTLQYQVVPFPLAEVQARLASMLWAGLLPSFPVHPALPPNPTNPYFTPPPTPGTSTPSTDLDGHAVAQVDKPIRKVLKMRQKLVFGAPYEWTYEEWLMGLMIEGYEEGVGEEWRRIEDWRRARRNDATLRFRTLGY</sequence>
<keyword evidence="6" id="KW-1185">Reference proteome</keyword>
<evidence type="ECO:0000313" key="5">
    <source>
        <dbReference type="EMBL" id="ORY27654.1"/>
    </source>
</evidence>
<keyword evidence="4" id="KW-0560">Oxidoreductase</keyword>
<organism evidence="5 6">
    <name type="scientific">Naematelia encephala</name>
    <dbReference type="NCBI Taxonomy" id="71784"/>
    <lineage>
        <taxon>Eukaryota</taxon>
        <taxon>Fungi</taxon>
        <taxon>Dikarya</taxon>
        <taxon>Basidiomycota</taxon>
        <taxon>Agaricomycotina</taxon>
        <taxon>Tremellomycetes</taxon>
        <taxon>Tremellales</taxon>
        <taxon>Naemateliaceae</taxon>
        <taxon>Naematelia</taxon>
    </lineage>
</organism>
<dbReference type="PANTHER" id="PTHR23023">
    <property type="entry name" value="DIMETHYLANILINE MONOOXYGENASE"/>
    <property type="match status" value="1"/>
</dbReference>
<keyword evidence="3" id="KW-0274">FAD</keyword>
<evidence type="ECO:0000256" key="3">
    <source>
        <dbReference type="ARBA" id="ARBA00022827"/>
    </source>
</evidence>
<name>A0A1Y2AYV3_9TREE</name>
<dbReference type="InterPro" id="IPR020946">
    <property type="entry name" value="Flavin_mOase-like"/>
</dbReference>
<dbReference type="InterPro" id="IPR050346">
    <property type="entry name" value="FMO-like"/>
</dbReference>
<dbReference type="InterPro" id="IPR036188">
    <property type="entry name" value="FAD/NAD-bd_sf"/>
</dbReference>
<dbReference type="SUPFAM" id="SSF51905">
    <property type="entry name" value="FAD/NAD(P)-binding domain"/>
    <property type="match status" value="1"/>
</dbReference>
<reference evidence="5 6" key="1">
    <citation type="submission" date="2016-07" db="EMBL/GenBank/DDBJ databases">
        <title>Pervasive Adenine N6-methylation of Active Genes in Fungi.</title>
        <authorList>
            <consortium name="DOE Joint Genome Institute"/>
            <person name="Mondo S.J."/>
            <person name="Dannebaum R.O."/>
            <person name="Kuo R.C."/>
            <person name="Labutti K."/>
            <person name="Haridas S."/>
            <person name="Kuo A."/>
            <person name="Salamov A."/>
            <person name="Ahrendt S.R."/>
            <person name="Lipzen A."/>
            <person name="Sullivan W."/>
            <person name="Andreopoulos W.B."/>
            <person name="Clum A."/>
            <person name="Lindquist E."/>
            <person name="Daum C."/>
            <person name="Ramamoorthy G.K."/>
            <person name="Gryganskyi A."/>
            <person name="Culley D."/>
            <person name="Magnuson J.K."/>
            <person name="James T.Y."/>
            <person name="O'Malley M.A."/>
            <person name="Stajich J.E."/>
            <person name="Spatafora J.W."/>
            <person name="Visel A."/>
            <person name="Grigoriev I.V."/>
        </authorList>
    </citation>
    <scope>NUCLEOTIDE SEQUENCE [LARGE SCALE GENOMIC DNA]</scope>
    <source>
        <strain evidence="5 6">68-887.2</strain>
    </source>
</reference>
<proteinExistence type="inferred from homology"/>